<protein>
    <recommendedName>
        <fullName evidence="2">TonB C-terminal domain-containing protein</fullName>
    </recommendedName>
</protein>
<evidence type="ECO:0000313" key="4">
    <source>
        <dbReference type="Proteomes" id="UP001432059"/>
    </source>
</evidence>
<evidence type="ECO:0000256" key="1">
    <source>
        <dbReference type="SAM" id="Phobius"/>
    </source>
</evidence>
<feature type="domain" description="TonB C-terminal" evidence="2">
    <location>
        <begin position="213"/>
        <end position="271"/>
    </location>
</feature>
<dbReference type="SUPFAM" id="SSF74653">
    <property type="entry name" value="TolA/TonB C-terminal domain"/>
    <property type="match status" value="1"/>
</dbReference>
<gene>
    <name evidence="3" type="ORF">BPO_0331</name>
</gene>
<sequence length="275" mass="29916">MKNLLSKTVNSLDEILFENRNKAYGAYALRQDSDVLLTKALVLGIASAVALAVVPLVINNFLQTQGNTTVIGCEFPVIELEDMSGVTEIDKVVVPIAPPKVEDVKTFDSTVPTPTRNPKKEKPAARVEDYQNAVAGFENKGTVEPITYQPDVPNVSKIDVPVVVPPKVENPNAIVENVDVEASFSGGIDAFRNKVVGSFDVSSFEGTDAVIKTTVTFIVEKDGTISNIKANGVDAIFNKEAEKTIKNIKGRWNPATVDGKPVRSYFRFPISMKFE</sequence>
<keyword evidence="1" id="KW-1133">Transmembrane helix</keyword>
<keyword evidence="1" id="KW-0472">Membrane</keyword>
<dbReference type="InterPro" id="IPR037682">
    <property type="entry name" value="TonB_C"/>
</dbReference>
<dbReference type="KEGG" id="bpor:BPO_0331"/>
<evidence type="ECO:0000259" key="2">
    <source>
        <dbReference type="Pfam" id="PF03544"/>
    </source>
</evidence>
<proteinExistence type="predicted"/>
<keyword evidence="1" id="KW-0812">Transmembrane</keyword>
<name>A0AAU0EZD6_9FLAO</name>
<accession>A0AAU0EZD6</accession>
<dbReference type="Gene3D" id="3.30.1150.10">
    <property type="match status" value="1"/>
</dbReference>
<dbReference type="Pfam" id="PF03544">
    <property type="entry name" value="TonB_C"/>
    <property type="match status" value="1"/>
</dbReference>
<dbReference type="RefSeq" id="WP_327984666.1">
    <property type="nucleotide sequence ID" value="NZ_CP136426.1"/>
</dbReference>
<dbReference type="EMBL" id="CP136426">
    <property type="protein sequence ID" value="WOC50978.1"/>
    <property type="molecule type" value="Genomic_DNA"/>
</dbReference>
<organism evidence="3 4">
    <name type="scientific">Bergeyella porcorum</name>
    <dbReference type="NCBI Taxonomy" id="1735111"/>
    <lineage>
        <taxon>Bacteria</taxon>
        <taxon>Pseudomonadati</taxon>
        <taxon>Bacteroidota</taxon>
        <taxon>Flavobacteriia</taxon>
        <taxon>Flavobacteriales</taxon>
        <taxon>Weeksellaceae</taxon>
        <taxon>Bergeyella</taxon>
    </lineage>
</organism>
<keyword evidence="4" id="KW-1185">Reference proteome</keyword>
<dbReference type="Proteomes" id="UP001432059">
    <property type="component" value="Chromosome"/>
</dbReference>
<reference evidence="3" key="1">
    <citation type="submission" date="2023-10" db="EMBL/GenBank/DDBJ databases">
        <title>Characterization and whole genome sequencing of a novel strain of Bergeyella porcorum QD2021 isolated from pig.</title>
        <authorList>
            <person name="Liu G."/>
            <person name="Chen C."/>
            <person name="Han X."/>
        </authorList>
    </citation>
    <scope>NUCLEOTIDE SEQUENCE</scope>
    <source>
        <strain evidence="3">QD2021</strain>
    </source>
</reference>
<dbReference type="AlphaFoldDB" id="A0AAU0EZD6"/>
<feature type="transmembrane region" description="Helical" evidence="1">
    <location>
        <begin position="40"/>
        <end position="58"/>
    </location>
</feature>
<evidence type="ECO:0000313" key="3">
    <source>
        <dbReference type="EMBL" id="WOC50978.1"/>
    </source>
</evidence>
<dbReference type="GO" id="GO:0055085">
    <property type="term" value="P:transmembrane transport"/>
    <property type="evidence" value="ECO:0007669"/>
    <property type="project" value="InterPro"/>
</dbReference>